<proteinExistence type="predicted"/>
<accession>A0A4U6X4K5</accession>
<dbReference type="EMBL" id="PJEX01000411">
    <property type="protein sequence ID" value="TKW50320.1"/>
    <property type="molecule type" value="Genomic_DNA"/>
</dbReference>
<dbReference type="Proteomes" id="UP000310108">
    <property type="component" value="Unassembled WGS sequence"/>
</dbReference>
<reference evidence="1 2" key="1">
    <citation type="journal article" date="2019" name="PLoS ONE">
        <title>Comparative genome analysis indicates high evolutionary potential of pathogenicity genes in Colletotrichum tanaceti.</title>
        <authorList>
            <person name="Lelwala R.V."/>
            <person name="Korhonen P.K."/>
            <person name="Young N.D."/>
            <person name="Scott J.B."/>
            <person name="Ades P.A."/>
            <person name="Gasser R.B."/>
            <person name="Taylor P.W.J."/>
        </authorList>
    </citation>
    <scope>NUCLEOTIDE SEQUENCE [LARGE SCALE GENOMIC DNA]</scope>
    <source>
        <strain evidence="1">BRIP57314</strain>
    </source>
</reference>
<name>A0A4U6X4K5_9PEZI</name>
<dbReference type="AlphaFoldDB" id="A0A4U6X4K5"/>
<keyword evidence="2" id="KW-1185">Reference proteome</keyword>
<gene>
    <name evidence="1" type="ORF">CTA1_5084</name>
</gene>
<sequence length="210" mass="23019">MKIVGIARVLNHASYRIDAVFSFVDTDLGEVTRLGRRYCRRWPSRPSSQTRSTAPHVEGPKVSAVVKVALVAAIERANIVFQTKTHLRAGAAINAAEQALLPLLFMTDVHYLGDEMVVSVLSNVPDMTAIADELFHLATEISFVDHKANHEIQPRCQPTLAQGVPLRALFRFICVQYAAQTKAVLSTFNATHVQSNIENPDSGSESNATP</sequence>
<organism evidence="1 2">
    <name type="scientific">Colletotrichum tanaceti</name>
    <dbReference type="NCBI Taxonomy" id="1306861"/>
    <lineage>
        <taxon>Eukaryota</taxon>
        <taxon>Fungi</taxon>
        <taxon>Dikarya</taxon>
        <taxon>Ascomycota</taxon>
        <taxon>Pezizomycotina</taxon>
        <taxon>Sordariomycetes</taxon>
        <taxon>Hypocreomycetidae</taxon>
        <taxon>Glomerellales</taxon>
        <taxon>Glomerellaceae</taxon>
        <taxon>Colletotrichum</taxon>
        <taxon>Colletotrichum destructivum species complex</taxon>
    </lineage>
</organism>
<protein>
    <submittedName>
        <fullName evidence="1">Uncharacterized protein</fullName>
    </submittedName>
</protein>
<evidence type="ECO:0000313" key="2">
    <source>
        <dbReference type="Proteomes" id="UP000310108"/>
    </source>
</evidence>
<evidence type="ECO:0000313" key="1">
    <source>
        <dbReference type="EMBL" id="TKW50320.1"/>
    </source>
</evidence>
<comment type="caution">
    <text evidence="1">The sequence shown here is derived from an EMBL/GenBank/DDBJ whole genome shotgun (WGS) entry which is preliminary data.</text>
</comment>